<accession>A0A4R6K973</accession>
<evidence type="ECO:0000313" key="2">
    <source>
        <dbReference type="Proteomes" id="UP000295388"/>
    </source>
</evidence>
<sequence>MELFANLGMHGYLATHEPDQLRLLAAMVEATLDAGSDIWDLQDLSLMGESMRSSVTNYVWYEFRLIRFAEQLWNTGGEEGLLAYQRLLGHPDLSPDQVINLMSQLDPAVADAIRRWPSP</sequence>
<dbReference type="Proteomes" id="UP000295388">
    <property type="component" value="Unassembled WGS sequence"/>
</dbReference>
<dbReference type="EMBL" id="SNWQ01000015">
    <property type="protein sequence ID" value="TDO44519.1"/>
    <property type="molecule type" value="Genomic_DNA"/>
</dbReference>
<dbReference type="AlphaFoldDB" id="A0A4R6K973"/>
<evidence type="ECO:0000313" key="1">
    <source>
        <dbReference type="EMBL" id="TDO44519.1"/>
    </source>
</evidence>
<gene>
    <name evidence="1" type="ORF">EV643_11517</name>
</gene>
<name>A0A4R6K973_9ACTN</name>
<protein>
    <submittedName>
        <fullName evidence="1">Uncharacterized protein</fullName>
    </submittedName>
</protein>
<dbReference type="RefSeq" id="WP_133803073.1">
    <property type="nucleotide sequence ID" value="NZ_SNWQ01000015.1"/>
</dbReference>
<proteinExistence type="predicted"/>
<keyword evidence="2" id="KW-1185">Reference proteome</keyword>
<organism evidence="1 2">
    <name type="scientific">Kribbella caucasensis</name>
    <dbReference type="NCBI Taxonomy" id="2512215"/>
    <lineage>
        <taxon>Bacteria</taxon>
        <taxon>Bacillati</taxon>
        <taxon>Actinomycetota</taxon>
        <taxon>Actinomycetes</taxon>
        <taxon>Propionibacteriales</taxon>
        <taxon>Kribbellaceae</taxon>
        <taxon>Kribbella</taxon>
    </lineage>
</organism>
<reference evidence="1 2" key="1">
    <citation type="submission" date="2019-03" db="EMBL/GenBank/DDBJ databases">
        <title>Genomic Encyclopedia of Type Strains, Phase III (KMG-III): the genomes of soil and plant-associated and newly described type strains.</title>
        <authorList>
            <person name="Whitman W."/>
        </authorList>
    </citation>
    <scope>NUCLEOTIDE SEQUENCE [LARGE SCALE GENOMIC DNA]</scope>
    <source>
        <strain evidence="1 2">VKM Ac-2527</strain>
    </source>
</reference>
<dbReference type="OrthoDB" id="4350242at2"/>
<comment type="caution">
    <text evidence="1">The sequence shown here is derived from an EMBL/GenBank/DDBJ whole genome shotgun (WGS) entry which is preliminary data.</text>
</comment>